<feature type="compositionally biased region" description="Basic and acidic residues" evidence="2">
    <location>
        <begin position="394"/>
        <end position="425"/>
    </location>
</feature>
<dbReference type="EMBL" id="CP151507">
    <property type="protein sequence ID" value="WZN63400.1"/>
    <property type="molecule type" value="Genomic_DNA"/>
</dbReference>
<sequence length="425" mass="48353">MSLLKKVETKSLRELDESKPSLQNAGTKKGLDLHAIHRLEHLGSSLILHVGARLSLPVNVTHTAVHYFHRFYAQHKFQEQDRLQVATACLFLATKVEESPRHLKNIIQEVYITRYRQHPSVRKKLLNEPRVYEMIKDRVLVVERSLLYTVGFDFNVDTPYKFLVDLRNLLDDYLKHAFPSGVPESMYQPAPLDGEARGKKVPVSFHVQQAAWNFANDSMRLTLSLQFSAVKIALVCFYLAIKRVNKTFGNCFKGLYKTDKEGNKQFHEFFCDMMNFASTKYWGRADGREGRVLSPEEKSRRDEEDAKRVGYQIIRQEHDKMTYDEIQSCVMQITKMYEQVTAEDGEIVAPKGYQLVEAKMKETEGGMKGGGPASSPNGDEFSPIESQPSTTPEAAKERPREGNGVGQDKDGEEPAGKKQKVGEES</sequence>
<accession>A0AAX4PAP8</accession>
<dbReference type="GO" id="GO:0006357">
    <property type="term" value="P:regulation of transcription by RNA polymerase II"/>
    <property type="evidence" value="ECO:0007669"/>
    <property type="project" value="InterPro"/>
</dbReference>
<dbReference type="SMART" id="SM00385">
    <property type="entry name" value="CYCLIN"/>
    <property type="match status" value="1"/>
</dbReference>
<dbReference type="PANTHER" id="PTHR10026">
    <property type="entry name" value="CYCLIN"/>
    <property type="match status" value="1"/>
</dbReference>
<dbReference type="InterPro" id="IPR036915">
    <property type="entry name" value="Cyclin-like_sf"/>
</dbReference>
<evidence type="ECO:0000259" key="3">
    <source>
        <dbReference type="SMART" id="SM00385"/>
    </source>
</evidence>
<evidence type="ECO:0000313" key="5">
    <source>
        <dbReference type="Proteomes" id="UP001472866"/>
    </source>
</evidence>
<dbReference type="GO" id="GO:0016538">
    <property type="term" value="F:cyclin-dependent protein serine/threonine kinase regulator activity"/>
    <property type="evidence" value="ECO:0007669"/>
    <property type="project" value="InterPro"/>
</dbReference>
<keyword evidence="1" id="KW-0195">Cyclin</keyword>
<feature type="domain" description="Cyclin-like" evidence="3">
    <location>
        <begin position="45"/>
        <end position="148"/>
    </location>
</feature>
<evidence type="ECO:0000256" key="2">
    <source>
        <dbReference type="SAM" id="MobiDB-lite"/>
    </source>
</evidence>
<dbReference type="Pfam" id="PF00134">
    <property type="entry name" value="Cyclin_N"/>
    <property type="match status" value="1"/>
</dbReference>
<reference evidence="4 5" key="1">
    <citation type="submission" date="2024-03" db="EMBL/GenBank/DDBJ databases">
        <title>Complete genome sequence of the green alga Chloropicon roscoffensis RCC1871.</title>
        <authorList>
            <person name="Lemieux C."/>
            <person name="Pombert J.-F."/>
            <person name="Otis C."/>
            <person name="Turmel M."/>
        </authorList>
    </citation>
    <scope>NUCLEOTIDE SEQUENCE [LARGE SCALE GENOMIC DNA]</scope>
    <source>
        <strain evidence="4 5">RCC1871</strain>
    </source>
</reference>
<keyword evidence="5" id="KW-1185">Reference proteome</keyword>
<organism evidence="4 5">
    <name type="scientific">Chloropicon roscoffensis</name>
    <dbReference type="NCBI Taxonomy" id="1461544"/>
    <lineage>
        <taxon>Eukaryota</taxon>
        <taxon>Viridiplantae</taxon>
        <taxon>Chlorophyta</taxon>
        <taxon>Chloropicophyceae</taxon>
        <taxon>Chloropicales</taxon>
        <taxon>Chloropicaceae</taxon>
        <taxon>Chloropicon</taxon>
    </lineage>
</organism>
<dbReference type="SUPFAM" id="SSF47954">
    <property type="entry name" value="Cyclin-like"/>
    <property type="match status" value="2"/>
</dbReference>
<proteinExistence type="inferred from homology"/>
<dbReference type="Proteomes" id="UP001472866">
    <property type="component" value="Chromosome 07"/>
</dbReference>
<dbReference type="InterPro" id="IPR006671">
    <property type="entry name" value="Cyclin_N"/>
</dbReference>
<dbReference type="CDD" id="cd20546">
    <property type="entry name" value="CYCLIN_SpCG1C_ScCTK2-like_rpt2"/>
    <property type="match status" value="1"/>
</dbReference>
<gene>
    <name evidence="4" type="ORF">HKI87_07g49480</name>
</gene>
<dbReference type="AlphaFoldDB" id="A0AAX4PAP8"/>
<name>A0AAX4PAP8_9CHLO</name>
<feature type="region of interest" description="Disordered" evidence="2">
    <location>
        <begin position="363"/>
        <end position="425"/>
    </location>
</feature>
<dbReference type="InterPro" id="IPR013763">
    <property type="entry name" value="Cyclin-like_dom"/>
</dbReference>
<dbReference type="Gene3D" id="1.10.472.10">
    <property type="entry name" value="Cyclin-like"/>
    <property type="match status" value="2"/>
</dbReference>
<protein>
    <submittedName>
        <fullName evidence="4">L-type cyclin</fullName>
    </submittedName>
</protein>
<dbReference type="InterPro" id="IPR043198">
    <property type="entry name" value="Cyclin/Ssn8"/>
</dbReference>
<evidence type="ECO:0000313" key="4">
    <source>
        <dbReference type="EMBL" id="WZN63400.1"/>
    </source>
</evidence>
<comment type="similarity">
    <text evidence="1">Belongs to the cyclin family.</text>
</comment>
<evidence type="ECO:0000256" key="1">
    <source>
        <dbReference type="RuleBase" id="RU000383"/>
    </source>
</evidence>